<dbReference type="InterPro" id="IPR006157">
    <property type="entry name" value="FolB_dom"/>
</dbReference>
<proteinExistence type="inferred from homology"/>
<dbReference type="SUPFAM" id="SSF55620">
    <property type="entry name" value="Tetrahydrobiopterin biosynthesis enzymes-like"/>
    <property type="match status" value="1"/>
</dbReference>
<dbReference type="GO" id="GO:0004150">
    <property type="term" value="F:dihydroneopterin aldolase activity"/>
    <property type="evidence" value="ECO:0007669"/>
    <property type="project" value="UniProtKB-EC"/>
</dbReference>
<keyword evidence="6" id="KW-0456">Lyase</keyword>
<dbReference type="AlphaFoldDB" id="A0A381Q6J8"/>
<dbReference type="SMART" id="SM00905">
    <property type="entry name" value="FolB"/>
    <property type="match status" value="1"/>
</dbReference>
<evidence type="ECO:0000313" key="9">
    <source>
        <dbReference type="EMBL" id="SUZ74494.1"/>
    </source>
</evidence>
<accession>A0A381Q6J8</accession>
<evidence type="ECO:0000256" key="6">
    <source>
        <dbReference type="ARBA" id="ARBA00023239"/>
    </source>
</evidence>
<gene>
    <name evidence="9" type="ORF">METZ01_LOCUS27348</name>
</gene>
<protein>
    <recommendedName>
        <fullName evidence="4">dihydroneopterin aldolase</fullName>
        <ecNumber evidence="4">4.1.2.25</ecNumber>
    </recommendedName>
    <alternativeName>
        <fullName evidence="7">7,8-dihydroneopterin aldolase</fullName>
    </alternativeName>
</protein>
<dbReference type="EC" id="4.1.2.25" evidence="4"/>
<evidence type="ECO:0000256" key="1">
    <source>
        <dbReference type="ARBA" id="ARBA00001353"/>
    </source>
</evidence>
<evidence type="ECO:0000256" key="2">
    <source>
        <dbReference type="ARBA" id="ARBA00005013"/>
    </source>
</evidence>
<dbReference type="Gene3D" id="3.30.1130.10">
    <property type="match status" value="1"/>
</dbReference>
<dbReference type="Pfam" id="PF02152">
    <property type="entry name" value="FolB"/>
    <property type="match status" value="1"/>
</dbReference>
<name>A0A381Q6J8_9ZZZZ</name>
<evidence type="ECO:0000256" key="3">
    <source>
        <dbReference type="ARBA" id="ARBA00005708"/>
    </source>
</evidence>
<comment type="similarity">
    <text evidence="3">Belongs to the DHNA family.</text>
</comment>
<comment type="pathway">
    <text evidence="2">Cofactor biosynthesis; tetrahydrofolate biosynthesis; 2-amino-4-hydroxy-6-hydroxymethyl-7,8-dihydropteridine diphosphate from 7,8-dihydroneopterin triphosphate: step 3/4.</text>
</comment>
<dbReference type="GO" id="GO:0005737">
    <property type="term" value="C:cytoplasm"/>
    <property type="evidence" value="ECO:0007669"/>
    <property type="project" value="TreeGrafter"/>
</dbReference>
<reference evidence="9" key="1">
    <citation type="submission" date="2018-05" db="EMBL/GenBank/DDBJ databases">
        <authorList>
            <person name="Lanie J.A."/>
            <person name="Ng W.-L."/>
            <person name="Kazmierczak K.M."/>
            <person name="Andrzejewski T.M."/>
            <person name="Davidsen T.M."/>
            <person name="Wayne K.J."/>
            <person name="Tettelin H."/>
            <person name="Glass J.I."/>
            <person name="Rusch D."/>
            <person name="Podicherti R."/>
            <person name="Tsui H.-C.T."/>
            <person name="Winkler M.E."/>
        </authorList>
    </citation>
    <scope>NUCLEOTIDE SEQUENCE</scope>
</reference>
<keyword evidence="5" id="KW-0289">Folate biosynthesis</keyword>
<dbReference type="GO" id="GO:0046656">
    <property type="term" value="P:folic acid biosynthetic process"/>
    <property type="evidence" value="ECO:0007669"/>
    <property type="project" value="UniProtKB-KW"/>
</dbReference>
<dbReference type="EMBL" id="UINC01001213">
    <property type="protein sequence ID" value="SUZ74494.1"/>
    <property type="molecule type" value="Genomic_DNA"/>
</dbReference>
<dbReference type="NCBIfam" id="TIGR00526">
    <property type="entry name" value="folB_dom"/>
    <property type="match status" value="1"/>
</dbReference>
<dbReference type="PANTHER" id="PTHR42844">
    <property type="entry name" value="DIHYDRONEOPTERIN ALDOLASE 1-RELATED"/>
    <property type="match status" value="1"/>
</dbReference>
<evidence type="ECO:0000256" key="7">
    <source>
        <dbReference type="ARBA" id="ARBA00032903"/>
    </source>
</evidence>
<dbReference type="InterPro" id="IPR043133">
    <property type="entry name" value="GTP-CH-I_C/QueF"/>
</dbReference>
<sequence>MGKIYLNRAHFYAYHGCMEEEGVVGGGYVVDVVVEFDLSAVEKSHNLKDTVNYIKVFNCVKKEMKKPARLLETLLERTVSSLKKIHPSITSVEVKIEKTNPPIGGDVGSVAISKKV</sequence>
<evidence type="ECO:0000259" key="8">
    <source>
        <dbReference type="SMART" id="SM00905"/>
    </source>
</evidence>
<feature type="domain" description="Dihydroneopterin aldolase/epimerase" evidence="8">
    <location>
        <begin position="4"/>
        <end position="116"/>
    </location>
</feature>
<comment type="catalytic activity">
    <reaction evidence="1">
        <text>7,8-dihydroneopterin = 6-hydroxymethyl-7,8-dihydropterin + glycolaldehyde</text>
        <dbReference type="Rhea" id="RHEA:10540"/>
        <dbReference type="ChEBI" id="CHEBI:17001"/>
        <dbReference type="ChEBI" id="CHEBI:17071"/>
        <dbReference type="ChEBI" id="CHEBI:44841"/>
        <dbReference type="EC" id="4.1.2.25"/>
    </reaction>
</comment>
<dbReference type="InterPro" id="IPR006156">
    <property type="entry name" value="Dihydroneopterin_aldolase"/>
</dbReference>
<evidence type="ECO:0000256" key="5">
    <source>
        <dbReference type="ARBA" id="ARBA00022909"/>
    </source>
</evidence>
<dbReference type="PANTHER" id="PTHR42844:SF1">
    <property type="entry name" value="DIHYDRONEOPTERIN ALDOLASE 1-RELATED"/>
    <property type="match status" value="1"/>
</dbReference>
<evidence type="ECO:0000256" key="4">
    <source>
        <dbReference type="ARBA" id="ARBA00013043"/>
    </source>
</evidence>
<dbReference type="NCBIfam" id="TIGR00525">
    <property type="entry name" value="folB"/>
    <property type="match status" value="1"/>
</dbReference>
<organism evidence="9">
    <name type="scientific">marine metagenome</name>
    <dbReference type="NCBI Taxonomy" id="408172"/>
    <lineage>
        <taxon>unclassified sequences</taxon>
        <taxon>metagenomes</taxon>
        <taxon>ecological metagenomes</taxon>
    </lineage>
</organism>